<dbReference type="RefSeq" id="WP_126758541.1">
    <property type="nucleotide sequence ID" value="NZ_PIPZ01000001.1"/>
</dbReference>
<dbReference type="PANTHER" id="PTHR44757:SF2">
    <property type="entry name" value="BIOFILM ARCHITECTURE MAINTENANCE PROTEIN MBAA"/>
    <property type="match status" value="1"/>
</dbReference>
<dbReference type="SMART" id="SM00267">
    <property type="entry name" value="GGDEF"/>
    <property type="match status" value="1"/>
</dbReference>
<sequence>MSPRRAAAAIAFLYLFLGYIWISFSDRFLLTIAAESSYLTELQTYKGWTYVTITAGLLYLLAYRALQRERNLSERDGLTLLLNRHMFERELASEIQYAHDNQQNLSVIMLNIDGFKQINSHVSLEAGDKFLIAVAGELREACHQQALIARFGNDEFAIALPDSTWPDDVLPLLQQIQRRIAHIRISESPQLSFTASAGLALYPRDGSAASELIDAADLALEQARQTERGSYKLYNAELSAIMSNKARLLFDLKSAIEKRQLTVVYQPQFCVSENRMTGLEVLVRWNHPERGIIPPCDFIPLAEQNGLICGITDFVMQQAISELTEYGLLYRDVQRVSFNVSAADFNGNESCDRFLSNLALLPGDWSVIELELTESAALLNLEGVKQVLEKLTEKGVQVSLDDFGTGYSSLNTLRLLPIKEVKIDQSFVKDIVQNKQDAKLVKTILAMAQALHLRVVAEGVETHAQANYLMKAGCEEFQGYLYARPMPINHLVTFINNLKQQQRAQS</sequence>
<feature type="domain" description="GGDEF" evidence="2">
    <location>
        <begin position="103"/>
        <end position="236"/>
    </location>
</feature>
<dbReference type="Pfam" id="PF00990">
    <property type="entry name" value="GGDEF"/>
    <property type="match status" value="1"/>
</dbReference>
<dbReference type="PROSITE" id="PS50887">
    <property type="entry name" value="GGDEF"/>
    <property type="match status" value="1"/>
</dbReference>
<name>A0A432YIV8_9GAMM</name>
<evidence type="ECO:0000259" key="1">
    <source>
        <dbReference type="PROSITE" id="PS50883"/>
    </source>
</evidence>
<dbReference type="SMART" id="SM00052">
    <property type="entry name" value="EAL"/>
    <property type="match status" value="1"/>
</dbReference>
<evidence type="ECO:0000313" key="4">
    <source>
        <dbReference type="Proteomes" id="UP000288127"/>
    </source>
</evidence>
<dbReference type="SUPFAM" id="SSF55073">
    <property type="entry name" value="Nucleotide cyclase"/>
    <property type="match status" value="1"/>
</dbReference>
<dbReference type="PANTHER" id="PTHR44757">
    <property type="entry name" value="DIGUANYLATE CYCLASE DGCP"/>
    <property type="match status" value="1"/>
</dbReference>
<dbReference type="InterPro" id="IPR001633">
    <property type="entry name" value="EAL_dom"/>
</dbReference>
<accession>A0A432YIV8</accession>
<dbReference type="Proteomes" id="UP000288127">
    <property type="component" value="Unassembled WGS sequence"/>
</dbReference>
<feature type="domain" description="EAL" evidence="1">
    <location>
        <begin position="245"/>
        <end position="499"/>
    </location>
</feature>
<evidence type="ECO:0000313" key="3">
    <source>
        <dbReference type="EMBL" id="RUO60903.1"/>
    </source>
</evidence>
<dbReference type="AlphaFoldDB" id="A0A432YIV8"/>
<dbReference type="InterPro" id="IPR029787">
    <property type="entry name" value="Nucleotide_cyclase"/>
</dbReference>
<dbReference type="Gene3D" id="3.20.20.450">
    <property type="entry name" value="EAL domain"/>
    <property type="match status" value="1"/>
</dbReference>
<dbReference type="PROSITE" id="PS50883">
    <property type="entry name" value="EAL"/>
    <property type="match status" value="1"/>
</dbReference>
<dbReference type="CDD" id="cd01949">
    <property type="entry name" value="GGDEF"/>
    <property type="match status" value="1"/>
</dbReference>
<dbReference type="InterPro" id="IPR052155">
    <property type="entry name" value="Biofilm_reg_signaling"/>
</dbReference>
<dbReference type="CDD" id="cd01948">
    <property type="entry name" value="EAL"/>
    <property type="match status" value="1"/>
</dbReference>
<dbReference type="Pfam" id="PF00563">
    <property type="entry name" value="EAL"/>
    <property type="match status" value="1"/>
</dbReference>
<dbReference type="InterPro" id="IPR000160">
    <property type="entry name" value="GGDEF_dom"/>
</dbReference>
<comment type="caution">
    <text evidence="3">The sequence shown here is derived from an EMBL/GenBank/DDBJ whole genome shotgun (WGS) entry which is preliminary data.</text>
</comment>
<keyword evidence="4" id="KW-1185">Reference proteome</keyword>
<gene>
    <name evidence="3" type="ORF">CWI76_01080</name>
</gene>
<dbReference type="InterPro" id="IPR043128">
    <property type="entry name" value="Rev_trsase/Diguanyl_cyclase"/>
</dbReference>
<reference evidence="4" key="1">
    <citation type="journal article" date="2018" name="Front. Microbiol.">
        <title>Genome-Based Analysis Reveals the Taxonomy and Diversity of the Family Idiomarinaceae.</title>
        <authorList>
            <person name="Liu Y."/>
            <person name="Lai Q."/>
            <person name="Shao Z."/>
        </authorList>
    </citation>
    <scope>NUCLEOTIDE SEQUENCE [LARGE SCALE GENOMIC DNA]</scope>
    <source>
        <strain evidence="4">PIM1</strain>
    </source>
</reference>
<evidence type="ECO:0008006" key="5">
    <source>
        <dbReference type="Google" id="ProtNLM"/>
    </source>
</evidence>
<dbReference type="EMBL" id="PIPZ01000001">
    <property type="protein sequence ID" value="RUO60903.1"/>
    <property type="molecule type" value="Genomic_DNA"/>
</dbReference>
<organism evidence="3 4">
    <name type="scientific">Pseudidiomarina marina</name>
    <dbReference type="NCBI Taxonomy" id="502366"/>
    <lineage>
        <taxon>Bacteria</taxon>
        <taxon>Pseudomonadati</taxon>
        <taxon>Pseudomonadota</taxon>
        <taxon>Gammaproteobacteria</taxon>
        <taxon>Alteromonadales</taxon>
        <taxon>Idiomarinaceae</taxon>
        <taxon>Pseudidiomarina</taxon>
    </lineage>
</organism>
<dbReference type="SUPFAM" id="SSF141868">
    <property type="entry name" value="EAL domain-like"/>
    <property type="match status" value="1"/>
</dbReference>
<dbReference type="OrthoDB" id="9804951at2"/>
<proteinExistence type="predicted"/>
<dbReference type="InterPro" id="IPR035919">
    <property type="entry name" value="EAL_sf"/>
</dbReference>
<evidence type="ECO:0000259" key="2">
    <source>
        <dbReference type="PROSITE" id="PS50887"/>
    </source>
</evidence>
<dbReference type="Gene3D" id="3.30.70.270">
    <property type="match status" value="1"/>
</dbReference>
<dbReference type="NCBIfam" id="TIGR00254">
    <property type="entry name" value="GGDEF"/>
    <property type="match status" value="1"/>
</dbReference>
<protein>
    <recommendedName>
        <fullName evidence="5">GGDEF-domain containing protein</fullName>
    </recommendedName>
</protein>